<dbReference type="SMART" id="SM00267">
    <property type="entry name" value="GGDEF"/>
    <property type="match status" value="1"/>
</dbReference>
<dbReference type="Gene3D" id="1.20.120.160">
    <property type="entry name" value="HPT domain"/>
    <property type="match status" value="1"/>
</dbReference>
<dbReference type="InterPro" id="IPR011006">
    <property type="entry name" value="CheY-like_superfamily"/>
</dbReference>
<dbReference type="InterPro" id="IPR050469">
    <property type="entry name" value="Diguanylate_Cyclase"/>
</dbReference>
<comment type="caution">
    <text evidence="5">Lacks conserved residue(s) required for the propagation of feature annotation.</text>
</comment>
<feature type="modified residue" description="Phosphohistidine" evidence="4">
    <location>
        <position position="58"/>
    </location>
</feature>
<dbReference type="InterPro" id="IPR001789">
    <property type="entry name" value="Sig_transdc_resp-reg_receiver"/>
</dbReference>
<evidence type="ECO:0000256" key="4">
    <source>
        <dbReference type="PROSITE-ProRule" id="PRU00110"/>
    </source>
</evidence>
<proteinExistence type="predicted"/>
<dbReference type="Pfam" id="PF00990">
    <property type="entry name" value="GGDEF"/>
    <property type="match status" value="1"/>
</dbReference>
<feature type="domain" description="Response regulatory" evidence="6">
    <location>
        <begin position="138"/>
        <end position="251"/>
    </location>
</feature>
<dbReference type="CDD" id="cd00088">
    <property type="entry name" value="HPT"/>
    <property type="match status" value="1"/>
</dbReference>
<name>A0A9P1JYR3_9PROT</name>
<dbReference type="SUPFAM" id="SSF55073">
    <property type="entry name" value="Nucleotide cyclase"/>
    <property type="match status" value="1"/>
</dbReference>
<keyword evidence="5" id="KW-0597">Phosphoprotein</keyword>
<dbReference type="Pfam" id="PF00072">
    <property type="entry name" value="Response_reg"/>
    <property type="match status" value="1"/>
</dbReference>
<dbReference type="GO" id="GO:1902201">
    <property type="term" value="P:negative regulation of bacterial-type flagellum-dependent cell motility"/>
    <property type="evidence" value="ECO:0007669"/>
    <property type="project" value="TreeGrafter"/>
</dbReference>
<dbReference type="AlphaFoldDB" id="A0A9P1JYR3"/>
<evidence type="ECO:0000256" key="1">
    <source>
        <dbReference type="ARBA" id="ARBA00012528"/>
    </source>
</evidence>
<dbReference type="InterPro" id="IPR000160">
    <property type="entry name" value="GGDEF_dom"/>
</dbReference>
<dbReference type="GO" id="GO:0052621">
    <property type="term" value="F:diguanylate cyclase activity"/>
    <property type="evidence" value="ECO:0007669"/>
    <property type="project" value="UniProtKB-EC"/>
</dbReference>
<feature type="domain" description="HPt" evidence="8">
    <location>
        <begin position="15"/>
        <end position="121"/>
    </location>
</feature>
<keyword evidence="2" id="KW-0902">Two-component regulatory system</keyword>
<dbReference type="Proteomes" id="UP000007319">
    <property type="component" value="Plasmid AZOBR_p3"/>
</dbReference>
<geneLocation type="plasmid" evidence="9 10">
    <name>AZOBR_p3</name>
</geneLocation>
<dbReference type="GO" id="GO:0005886">
    <property type="term" value="C:plasma membrane"/>
    <property type="evidence" value="ECO:0007669"/>
    <property type="project" value="TreeGrafter"/>
</dbReference>
<evidence type="ECO:0000313" key="10">
    <source>
        <dbReference type="Proteomes" id="UP000007319"/>
    </source>
</evidence>
<dbReference type="PROSITE" id="PS50887">
    <property type="entry name" value="GGDEF"/>
    <property type="match status" value="1"/>
</dbReference>
<feature type="domain" description="Response regulatory" evidence="6">
    <location>
        <begin position="260"/>
        <end position="376"/>
    </location>
</feature>
<organism evidence="9 10">
    <name type="scientific">Azospirillum baldaniorum</name>
    <dbReference type="NCBI Taxonomy" id="1064539"/>
    <lineage>
        <taxon>Bacteria</taxon>
        <taxon>Pseudomonadati</taxon>
        <taxon>Pseudomonadota</taxon>
        <taxon>Alphaproteobacteria</taxon>
        <taxon>Rhodospirillales</taxon>
        <taxon>Azospirillaceae</taxon>
        <taxon>Azospirillum</taxon>
    </lineage>
</organism>
<dbReference type="EC" id="2.7.7.65" evidence="1"/>
<comment type="catalytic activity">
    <reaction evidence="3">
        <text>2 GTP = 3',3'-c-di-GMP + 2 diphosphate</text>
        <dbReference type="Rhea" id="RHEA:24898"/>
        <dbReference type="ChEBI" id="CHEBI:33019"/>
        <dbReference type="ChEBI" id="CHEBI:37565"/>
        <dbReference type="ChEBI" id="CHEBI:58805"/>
        <dbReference type="EC" id="2.7.7.65"/>
    </reaction>
</comment>
<keyword evidence="10" id="KW-1185">Reference proteome</keyword>
<evidence type="ECO:0000259" key="6">
    <source>
        <dbReference type="PROSITE" id="PS50110"/>
    </source>
</evidence>
<dbReference type="CDD" id="cd01949">
    <property type="entry name" value="GGDEF"/>
    <property type="match status" value="1"/>
</dbReference>
<dbReference type="FunFam" id="3.30.70.270:FF:000001">
    <property type="entry name" value="Diguanylate cyclase domain protein"/>
    <property type="match status" value="1"/>
</dbReference>
<feature type="modified residue" description="4-aspartylphosphate" evidence="5">
    <location>
        <position position="309"/>
    </location>
</feature>
<dbReference type="GO" id="GO:0000160">
    <property type="term" value="P:phosphorelay signal transduction system"/>
    <property type="evidence" value="ECO:0007669"/>
    <property type="project" value="UniProtKB-KW"/>
</dbReference>
<dbReference type="SMR" id="A0A9P1JYR3"/>
<dbReference type="InterPro" id="IPR029787">
    <property type="entry name" value="Nucleotide_cyclase"/>
</dbReference>
<dbReference type="NCBIfam" id="TIGR00254">
    <property type="entry name" value="GGDEF"/>
    <property type="match status" value="1"/>
</dbReference>
<dbReference type="PROSITE" id="PS50894">
    <property type="entry name" value="HPT"/>
    <property type="match status" value="1"/>
</dbReference>
<dbReference type="SUPFAM" id="SSF47226">
    <property type="entry name" value="Histidine-containing phosphotransfer domain, HPT domain"/>
    <property type="match status" value="1"/>
</dbReference>
<accession>A0A9P1JYR3</accession>
<dbReference type="Gene3D" id="3.30.70.270">
    <property type="match status" value="1"/>
</dbReference>
<dbReference type="PROSITE" id="PS50110">
    <property type="entry name" value="RESPONSE_REGULATORY"/>
    <property type="match status" value="2"/>
</dbReference>
<evidence type="ECO:0000256" key="2">
    <source>
        <dbReference type="ARBA" id="ARBA00023012"/>
    </source>
</evidence>
<dbReference type="InterPro" id="IPR043128">
    <property type="entry name" value="Rev_trsase/Diguanyl_cyclase"/>
</dbReference>
<dbReference type="PANTHER" id="PTHR45138">
    <property type="entry name" value="REGULATORY COMPONENTS OF SENSORY TRANSDUCTION SYSTEM"/>
    <property type="match status" value="1"/>
</dbReference>
<protein>
    <recommendedName>
        <fullName evidence="1">diguanylate cyclase</fullName>
        <ecNumber evidence="1">2.7.7.65</ecNumber>
    </recommendedName>
</protein>
<gene>
    <name evidence="9" type="ORF">AZOBR_p310007</name>
</gene>
<evidence type="ECO:0000256" key="3">
    <source>
        <dbReference type="ARBA" id="ARBA00034247"/>
    </source>
</evidence>
<dbReference type="Gene3D" id="3.40.50.2300">
    <property type="match status" value="2"/>
</dbReference>
<evidence type="ECO:0000259" key="8">
    <source>
        <dbReference type="PROSITE" id="PS50894"/>
    </source>
</evidence>
<dbReference type="SMART" id="SM00448">
    <property type="entry name" value="REC"/>
    <property type="match status" value="2"/>
</dbReference>
<sequence>MNSTMISALNDLSDLVTEYRVMLGELLDDVANHWKRFENSATAHEATPHLDALTHLAHRIAGSAGSFGFELVSDAALRLERQLRPMIEGPGHSDAGKAELAGLIIALLEAPQTAHDHADAILPSQGHSGTLTASARKPLFIVDPHCERALQTASQIAPFGYETRLFHTVEEALLAVSEALPCAIVTELEFPSGLLDGTKLASRLAGTIPVIIMSERTDFAARLAVARSGCTAYLPKPIETLDVVNWIDELTGLKPGPDLRVLVLDDDRLVAEHHGAILRAAGMKVEVLAEPTALLQALDHFAPDLVLMDMYMPGCTGIEMARIVRQNRQYLGMPIVFLSVESDLSRQFAALSPGADDFLTKPIRPEHLVQSVRARAVRARNLRQVMETDSLTGLLNHAHIKNRLWFEQSRVERTPSPLAFALVDLDHFKQVNDRQGHLAGDQVIRSLARLLSSRLRRTDIVGRYGGEEFAIVLPDTDLTEARAVLDDIRSTFKRIRHHGNDGEFHVTLSCGLALFDATMPGDGQILAADEALYRAKALGRDRVETAVQKSALDESAF</sequence>
<keyword evidence="9" id="KW-0614">Plasmid</keyword>
<evidence type="ECO:0000259" key="7">
    <source>
        <dbReference type="PROSITE" id="PS50887"/>
    </source>
</evidence>
<dbReference type="RefSeq" id="WP_014198789.1">
    <property type="nucleotide sequence ID" value="NC_016595.1"/>
</dbReference>
<dbReference type="GO" id="GO:0004672">
    <property type="term" value="F:protein kinase activity"/>
    <property type="evidence" value="ECO:0007669"/>
    <property type="project" value="UniProtKB-ARBA"/>
</dbReference>
<dbReference type="EMBL" id="HE577330">
    <property type="protein sequence ID" value="CCD02265.1"/>
    <property type="molecule type" value="Genomic_DNA"/>
</dbReference>
<dbReference type="PANTHER" id="PTHR45138:SF9">
    <property type="entry name" value="DIGUANYLATE CYCLASE DGCM-RELATED"/>
    <property type="match status" value="1"/>
</dbReference>
<dbReference type="SUPFAM" id="SSF52172">
    <property type="entry name" value="CheY-like"/>
    <property type="match status" value="2"/>
</dbReference>
<feature type="domain" description="GGDEF" evidence="7">
    <location>
        <begin position="416"/>
        <end position="548"/>
    </location>
</feature>
<evidence type="ECO:0000256" key="5">
    <source>
        <dbReference type="PROSITE-ProRule" id="PRU00169"/>
    </source>
</evidence>
<reference evidence="9 10" key="1">
    <citation type="journal article" date="2011" name="PLoS Genet.">
        <title>Azospirillum genomes reveal transition of bacteria from aquatic to terrestrial environments.</title>
        <authorList>
            <person name="Wisniewski-Dye F."/>
            <person name="Borziak K."/>
            <person name="Khalsa-Moyers G."/>
            <person name="Alexandre G."/>
            <person name="Sukharnikov L.O."/>
            <person name="Wuichet K."/>
            <person name="Hurst G.B."/>
            <person name="McDonald W.H."/>
            <person name="Robertson J.S."/>
            <person name="Barbe V."/>
            <person name="Calteau A."/>
            <person name="Rouy Z."/>
            <person name="Mangenot S."/>
            <person name="Prigent-Combaret C."/>
            <person name="Normand P."/>
            <person name="Boyer M."/>
            <person name="Siguier P."/>
            <person name="Dessaux Y."/>
            <person name="Elmerich C."/>
            <person name="Condemine G."/>
            <person name="Krishnen G."/>
            <person name="Kennedy I."/>
            <person name="Paterson A.H."/>
            <person name="Gonzalez V."/>
            <person name="Mavingui P."/>
            <person name="Zhulin I.B."/>
        </authorList>
    </citation>
    <scope>NUCLEOTIDE SEQUENCE [LARGE SCALE GENOMIC DNA]</scope>
    <source>
        <strain evidence="9 10">Sp245</strain>
    </source>
</reference>
<dbReference type="Pfam" id="PF01627">
    <property type="entry name" value="Hpt"/>
    <property type="match status" value="1"/>
</dbReference>
<evidence type="ECO:0000313" key="9">
    <source>
        <dbReference type="EMBL" id="CCD02265.1"/>
    </source>
</evidence>
<dbReference type="InterPro" id="IPR036641">
    <property type="entry name" value="HPT_dom_sf"/>
</dbReference>
<dbReference type="InterPro" id="IPR008207">
    <property type="entry name" value="Sig_transdc_His_kin_Hpt_dom"/>
</dbReference>
<dbReference type="KEGG" id="abs:AZOBR_p310007"/>
<dbReference type="GO" id="GO:0043709">
    <property type="term" value="P:cell adhesion involved in single-species biofilm formation"/>
    <property type="evidence" value="ECO:0007669"/>
    <property type="project" value="TreeGrafter"/>
</dbReference>